<keyword evidence="2" id="KW-1185">Reference proteome</keyword>
<organism evidence="1 2">
    <name type="scientific">Chryseobacterium gleum ATCC 35910</name>
    <dbReference type="NCBI Taxonomy" id="525257"/>
    <lineage>
        <taxon>Bacteria</taxon>
        <taxon>Pseudomonadati</taxon>
        <taxon>Bacteroidota</taxon>
        <taxon>Flavobacteriia</taxon>
        <taxon>Flavobacteriales</taxon>
        <taxon>Weeksellaceae</taxon>
        <taxon>Chryseobacterium group</taxon>
        <taxon>Chryseobacterium</taxon>
    </lineage>
</organism>
<evidence type="ECO:0000313" key="2">
    <source>
        <dbReference type="Proteomes" id="UP000002969"/>
    </source>
</evidence>
<evidence type="ECO:0000313" key="1">
    <source>
        <dbReference type="EMBL" id="EFK38055.1"/>
    </source>
</evidence>
<accession>A0ABN0AYA8</accession>
<name>A0ABN0AYA8_CHRGE</name>
<reference evidence="1" key="1">
    <citation type="submission" date="2010-06" db="EMBL/GenBank/DDBJ databases">
        <authorList>
            <person name="Muzny D."/>
            <person name="Qin X."/>
            <person name="Buhay C."/>
            <person name="Dugan-Rocha S."/>
            <person name="Ding Y."/>
            <person name="Chen G."/>
            <person name="Hawes A."/>
            <person name="Holder M."/>
            <person name="Jhangiani S."/>
            <person name="Johnson A."/>
            <person name="Khan Z."/>
            <person name="Li Z."/>
            <person name="Liu W."/>
            <person name="Liu X."/>
            <person name="Perez L."/>
            <person name="Shen H."/>
            <person name="Wang Q."/>
            <person name="Watt J."/>
            <person name="Xi L."/>
            <person name="Xin Y."/>
            <person name="Zhou J."/>
            <person name="Deng J."/>
            <person name="Jiang H."/>
            <person name="Liu Y."/>
            <person name="Qu J."/>
            <person name="Song X.-Z."/>
            <person name="Zhang L."/>
            <person name="Villasana D."/>
            <person name="Johnson A."/>
            <person name="Liu J."/>
            <person name="Liyanage D."/>
            <person name="Lorensuhewa L."/>
            <person name="Robinson T."/>
            <person name="Song A."/>
            <person name="Song B.-B."/>
            <person name="Dinh H."/>
            <person name="Thornton R."/>
            <person name="Coyle M."/>
            <person name="Francisco L."/>
            <person name="Jackson L."/>
            <person name="Javaid M."/>
            <person name="Korchina V."/>
            <person name="Kovar C."/>
            <person name="Mata R."/>
            <person name="Mathew T."/>
            <person name="Ngo R."/>
            <person name="Nguyen L."/>
            <person name="Nguyen N."/>
            <person name="Okwuonu G."/>
            <person name="Ongeri F."/>
            <person name="Pham C."/>
            <person name="Simmons D."/>
            <person name="Wilczek-Boney K."/>
            <person name="Hale W."/>
            <person name="Jakkamsetti A."/>
            <person name="Pham P."/>
            <person name="Ruth R."/>
            <person name="San Lucas F."/>
            <person name="Warren J."/>
            <person name="Zhang J."/>
            <person name="Zhao Z."/>
            <person name="Zhou C."/>
            <person name="Zhu D."/>
            <person name="Lee S."/>
            <person name="Bess C."/>
            <person name="Blankenburg K."/>
            <person name="Forbes L."/>
            <person name="Fu Q."/>
            <person name="Gubbala S."/>
            <person name="Hirani K."/>
            <person name="Jayaseelan J.C."/>
            <person name="Lara F."/>
            <person name="Munidasa M."/>
            <person name="Palculict T."/>
            <person name="Patil S."/>
            <person name="Pu L.-L."/>
            <person name="Saada N."/>
            <person name="Tang L."/>
            <person name="Weissenberger G."/>
            <person name="Zhu Y."/>
            <person name="Hemphill L."/>
            <person name="Shang Y."/>
            <person name="Youmans B."/>
            <person name="Ayvaz T."/>
            <person name="Ross M."/>
            <person name="Santibanez J."/>
            <person name="Aqrawi P."/>
            <person name="Gross S."/>
            <person name="Joshi V."/>
            <person name="Fowler G."/>
            <person name="Nazareth L."/>
            <person name="Reid J."/>
            <person name="Worley K."/>
            <person name="Petrosino J."/>
            <person name="Highlander S."/>
            <person name="Gibbs R."/>
        </authorList>
    </citation>
    <scope>NUCLEOTIDE SEQUENCE [LARGE SCALE GENOMIC DNA]</scope>
    <source>
        <strain evidence="1">ATCC 35910</strain>
    </source>
</reference>
<protein>
    <submittedName>
        <fullName evidence="1">Uncharacterized protein</fullName>
    </submittedName>
</protein>
<gene>
    <name evidence="1" type="ORF">HMPREF0204_10001</name>
</gene>
<dbReference type="EMBL" id="ACKQ02000001">
    <property type="protein sequence ID" value="EFK38055.1"/>
    <property type="molecule type" value="Genomic_DNA"/>
</dbReference>
<proteinExistence type="predicted"/>
<dbReference type="Proteomes" id="UP000002969">
    <property type="component" value="Unassembled WGS sequence"/>
</dbReference>
<sequence>MMNDEFHGGEYSGSGYCVASFGLVKTSLYFPCVIPQESKPLDQSP</sequence>
<comment type="caution">
    <text evidence="1">The sequence shown here is derived from an EMBL/GenBank/DDBJ whole genome shotgun (WGS) entry which is preliminary data.</text>
</comment>